<evidence type="ECO:0000256" key="10">
    <source>
        <dbReference type="ARBA" id="ARBA00023034"/>
    </source>
</evidence>
<dbReference type="InterPro" id="IPR012990">
    <property type="entry name" value="Beta-sandwich_Sec23_24"/>
</dbReference>
<dbReference type="Pfam" id="PF00626">
    <property type="entry name" value="Gelsolin"/>
    <property type="match status" value="1"/>
</dbReference>
<keyword evidence="8 14" id="KW-0931">ER-Golgi transport</keyword>
<comment type="subcellular location">
    <subcellularLocation>
        <location evidence="14">Cytoplasmic vesicle</location>
        <location evidence="14">COPII-coated vesicle membrane</location>
        <topology evidence="14">Peripheral membrane protein</topology>
        <orientation evidence="14">Cytoplasmic side</orientation>
    </subcellularLocation>
    <subcellularLocation>
        <location evidence="14">Endoplasmic reticulum membrane</location>
        <topology evidence="14">Peripheral membrane protein</topology>
        <orientation evidence="14">Cytoplasmic side</orientation>
    </subcellularLocation>
    <subcellularLocation>
        <location evidence="1">Golgi apparatus membrane</location>
        <topology evidence="1">Peripheral membrane protein</topology>
        <orientation evidence="1">Cytoplasmic side</orientation>
    </subcellularLocation>
</comment>
<dbReference type="FunFam" id="3.40.20.10:FF:000041">
    <property type="entry name" value="Protein transport protein SEC23"/>
    <property type="match status" value="1"/>
</dbReference>
<dbReference type="GO" id="GO:0008270">
    <property type="term" value="F:zinc ion binding"/>
    <property type="evidence" value="ECO:0007669"/>
    <property type="project" value="InterPro"/>
</dbReference>
<feature type="domain" description="Gelsolin-like" evidence="15">
    <location>
        <begin position="634"/>
        <end position="720"/>
    </location>
</feature>
<evidence type="ECO:0000259" key="18">
    <source>
        <dbReference type="Pfam" id="PF04815"/>
    </source>
</evidence>
<dbReference type="InterPro" id="IPR037550">
    <property type="entry name" value="Sec23_C"/>
</dbReference>
<dbReference type="Gene3D" id="3.40.50.410">
    <property type="entry name" value="von Willebrand factor, type A domain"/>
    <property type="match status" value="1"/>
</dbReference>
<dbReference type="InterPro" id="IPR036175">
    <property type="entry name" value="Sec23/24_helical_dom_sf"/>
</dbReference>
<dbReference type="PANTHER" id="PTHR11141:SF0">
    <property type="entry name" value="PROTEIN TRANSPORT PROTEIN SEC23"/>
    <property type="match status" value="1"/>
</dbReference>
<keyword evidence="6 14" id="KW-0256">Endoplasmic reticulum</keyword>
<dbReference type="InterPro" id="IPR037364">
    <property type="entry name" value="Sec23"/>
</dbReference>
<evidence type="ECO:0000259" key="19">
    <source>
        <dbReference type="Pfam" id="PF08033"/>
    </source>
</evidence>
<evidence type="ECO:0000256" key="1">
    <source>
        <dbReference type="ARBA" id="ARBA00004255"/>
    </source>
</evidence>
<evidence type="ECO:0000256" key="9">
    <source>
        <dbReference type="ARBA" id="ARBA00022927"/>
    </source>
</evidence>
<dbReference type="GO" id="GO:0070971">
    <property type="term" value="C:endoplasmic reticulum exit site"/>
    <property type="evidence" value="ECO:0007669"/>
    <property type="project" value="TreeGrafter"/>
</dbReference>
<dbReference type="InterPro" id="IPR006896">
    <property type="entry name" value="Sec23/24_trunk_dom"/>
</dbReference>
<dbReference type="Pfam" id="PF04810">
    <property type="entry name" value="zf-Sec23_Sec24"/>
    <property type="match status" value="1"/>
</dbReference>
<keyword evidence="4 14" id="KW-0813">Transport</keyword>
<dbReference type="AlphaFoldDB" id="A0A7S3BF20"/>
<evidence type="ECO:0000259" key="17">
    <source>
        <dbReference type="Pfam" id="PF04811"/>
    </source>
</evidence>
<feature type="domain" description="Sec23/Sec24 beta-sandwich" evidence="19">
    <location>
        <begin position="395"/>
        <end position="507"/>
    </location>
</feature>
<dbReference type="SUPFAM" id="SSF53300">
    <property type="entry name" value="vWA-like"/>
    <property type="match status" value="1"/>
</dbReference>
<keyword evidence="11 14" id="KW-0472">Membrane</keyword>
<dbReference type="SUPFAM" id="SSF81811">
    <property type="entry name" value="Helical domain of Sec23/24"/>
    <property type="match status" value="1"/>
</dbReference>
<dbReference type="InterPro" id="IPR036465">
    <property type="entry name" value="vWFA_dom_sf"/>
</dbReference>
<feature type="domain" description="Sec23/Sec24 helical" evidence="18">
    <location>
        <begin position="520"/>
        <end position="618"/>
    </location>
</feature>
<dbReference type="GO" id="GO:0030127">
    <property type="term" value="C:COPII vesicle coat"/>
    <property type="evidence" value="ECO:0007669"/>
    <property type="project" value="InterPro"/>
</dbReference>
<dbReference type="InterPro" id="IPR006895">
    <property type="entry name" value="Znf_Sec23_Sec24"/>
</dbReference>
<dbReference type="SUPFAM" id="SSF82754">
    <property type="entry name" value="C-terminal, gelsolin-like domain of Sec23/24"/>
    <property type="match status" value="1"/>
</dbReference>
<dbReference type="Pfam" id="PF08033">
    <property type="entry name" value="Sec23_BS"/>
    <property type="match status" value="1"/>
</dbReference>
<dbReference type="GO" id="GO:0000139">
    <property type="term" value="C:Golgi membrane"/>
    <property type="evidence" value="ECO:0007669"/>
    <property type="project" value="UniProtKB-SubCell"/>
</dbReference>
<keyword evidence="7 14" id="KW-0862">Zinc</keyword>
<evidence type="ECO:0000259" key="16">
    <source>
        <dbReference type="Pfam" id="PF04810"/>
    </source>
</evidence>
<evidence type="ECO:0000313" key="20">
    <source>
        <dbReference type="EMBL" id="CAE0133523.1"/>
    </source>
</evidence>
<dbReference type="InterPro" id="IPR006900">
    <property type="entry name" value="Sec23/24_helical_dom"/>
</dbReference>
<evidence type="ECO:0000259" key="15">
    <source>
        <dbReference type="Pfam" id="PF00626"/>
    </source>
</evidence>
<evidence type="ECO:0000256" key="14">
    <source>
        <dbReference type="RuleBase" id="RU365030"/>
    </source>
</evidence>
<dbReference type="GO" id="GO:0005096">
    <property type="term" value="F:GTPase activator activity"/>
    <property type="evidence" value="ECO:0007669"/>
    <property type="project" value="TreeGrafter"/>
</dbReference>
<protein>
    <recommendedName>
        <fullName evidence="3 14">Protein transport protein SEC23</fullName>
    </recommendedName>
</protein>
<name>A0A7S3BF20_9VIRI</name>
<dbReference type="InterPro" id="IPR007123">
    <property type="entry name" value="Gelsolin-like_dom"/>
</dbReference>
<dbReference type="FunFam" id="2.30.30.380:FF:000001">
    <property type="entry name" value="Protein transport protein SEC23"/>
    <property type="match status" value="1"/>
</dbReference>
<keyword evidence="5 14" id="KW-0479">Metal-binding</keyword>
<feature type="domain" description="Zinc finger Sec23/Sec24-type" evidence="16">
    <location>
        <begin position="54"/>
        <end position="92"/>
    </location>
</feature>
<evidence type="ECO:0000256" key="4">
    <source>
        <dbReference type="ARBA" id="ARBA00022448"/>
    </source>
</evidence>
<comment type="function">
    <text evidence="13 14">Component of the coat protein complex II (COPII) which promotes the formation of transport vesicles from the endoplasmic reticulum (ER). The coat has two main functions, the physical deformation of the endoplasmic reticulum membrane into vesicles and the selection of cargo molecules.</text>
</comment>
<sequence>MADFSEYEARDAVRLSWNVWPSSKVEATKCVVPFGCLYKPLQPMEQMPVVPYDPQRCKSCAACLNPYARVDFQAKLWICPFCYTRNHFPTHYANISPESQPAELYPNYTTIEYTVQQPNPPPPAFLFVLDVCQLEQELAAVRASLTQALSLLPENARVGLITFGTHVHVHELGFAECAKSYVFRGSGTYTREAVAGQLGLTGAAAGQQAPGATGTQAGGQGGAERFLLPVSECEFQLTTLLEELTHDAFPVQPEQRPARCTGPALAVATGLLGSTAAGSGGHILLLLAGPATEGQGTVVSRENADAVRSWKDINKGSAPFYNKARKYYEALGQQLVANGHVLDVFACALDQCGLAEMKVCVEATGGHMVLAESFHHEVFKKSFQQLFSAEVLGLAFNATYEVFASKDVKILGNIGPCASLGKRTPFVADASVGVGGTAAWKIAGIDASTTLATYFEVGGAAGQQQAPGGAAGGMGAGAQFFLQFVTRYTHANGSVRCRVTTITRRWSETASPHELVPGFDQEAAAVLAARHVCWKMESEDDYDATRSVDRMLIRLCSTFGEYNKDDPASFRLPPQLSIFPQFMFNLRRSQFLQVFGNSPDETVYFRSVLNREAANNALVMIQPTLLSFSMGAAPEPALLDVSAIQPDRILLLDAYFSLVVFHGTTIAQWRKANYHHQPEYESFAAMLGAPQEEARAIISERFPVPRFVDCDQNGSQARFLLAKLNPSNTHNAQNGGTGGEVIFTDDVSLQTFMDHLRARAVASSS</sequence>
<keyword evidence="14" id="KW-0963">Cytoplasm</keyword>
<organism evidence="20">
    <name type="scientific">Prasinoderma singulare</name>
    <dbReference type="NCBI Taxonomy" id="676789"/>
    <lineage>
        <taxon>Eukaryota</taxon>
        <taxon>Viridiplantae</taxon>
        <taxon>Prasinodermophyta</taxon>
        <taxon>Prasinodermophyceae</taxon>
        <taxon>Prasinodermales</taxon>
        <taxon>Prasinodermaceae</taxon>
        <taxon>Prasinoderma</taxon>
    </lineage>
</organism>
<dbReference type="FunFam" id="3.40.50.410:FF:000008">
    <property type="entry name" value="Protein transport protein SEC23"/>
    <property type="match status" value="1"/>
</dbReference>
<dbReference type="Gene3D" id="1.20.120.730">
    <property type="entry name" value="Sec23/Sec24 helical domain"/>
    <property type="match status" value="1"/>
</dbReference>
<dbReference type="InterPro" id="IPR029006">
    <property type="entry name" value="ADF-H/Gelsolin-like_dom_sf"/>
</dbReference>
<comment type="similarity">
    <text evidence="2 14">Belongs to the SEC23/SEC24 family. SEC23 subfamily.</text>
</comment>
<dbReference type="GO" id="GO:0006886">
    <property type="term" value="P:intracellular protein transport"/>
    <property type="evidence" value="ECO:0007669"/>
    <property type="project" value="InterPro"/>
</dbReference>
<evidence type="ECO:0000256" key="8">
    <source>
        <dbReference type="ARBA" id="ARBA00022892"/>
    </source>
</evidence>
<dbReference type="Gene3D" id="2.30.30.380">
    <property type="entry name" value="Zn-finger domain of Sec23/24"/>
    <property type="match status" value="1"/>
</dbReference>
<dbReference type="CDD" id="cd11287">
    <property type="entry name" value="Sec23_C"/>
    <property type="match status" value="1"/>
</dbReference>
<evidence type="ECO:0000256" key="13">
    <source>
        <dbReference type="ARBA" id="ARBA00025471"/>
    </source>
</evidence>
<dbReference type="GO" id="GO:0005789">
    <property type="term" value="C:endoplasmic reticulum membrane"/>
    <property type="evidence" value="ECO:0007669"/>
    <property type="project" value="UniProtKB-SubCell"/>
</dbReference>
<keyword evidence="9 14" id="KW-0653">Protein transport</keyword>
<dbReference type="EMBL" id="HBHY01006989">
    <property type="protein sequence ID" value="CAE0133523.1"/>
    <property type="molecule type" value="Transcribed_RNA"/>
</dbReference>
<evidence type="ECO:0000256" key="3">
    <source>
        <dbReference type="ARBA" id="ARBA00021212"/>
    </source>
</evidence>
<dbReference type="Pfam" id="PF04811">
    <property type="entry name" value="Sec23_trunk"/>
    <property type="match status" value="1"/>
</dbReference>
<keyword evidence="12 14" id="KW-0968">Cytoplasmic vesicle</keyword>
<keyword evidence="10" id="KW-0333">Golgi apparatus</keyword>
<proteinExistence type="inferred from homology"/>
<reference evidence="20" key="1">
    <citation type="submission" date="2021-01" db="EMBL/GenBank/DDBJ databases">
        <authorList>
            <person name="Corre E."/>
            <person name="Pelletier E."/>
            <person name="Niang G."/>
            <person name="Scheremetjew M."/>
            <person name="Finn R."/>
            <person name="Kale V."/>
            <person name="Holt S."/>
            <person name="Cochrane G."/>
            <person name="Meng A."/>
            <person name="Brown T."/>
            <person name="Cohen L."/>
        </authorList>
    </citation>
    <scope>NUCLEOTIDE SEQUENCE</scope>
    <source>
        <strain evidence="20">RCC927</strain>
    </source>
</reference>
<evidence type="ECO:0000256" key="7">
    <source>
        <dbReference type="ARBA" id="ARBA00022833"/>
    </source>
</evidence>
<evidence type="ECO:0000256" key="5">
    <source>
        <dbReference type="ARBA" id="ARBA00022723"/>
    </source>
</evidence>
<dbReference type="Pfam" id="PF04815">
    <property type="entry name" value="Sec23_helical"/>
    <property type="match status" value="1"/>
</dbReference>
<dbReference type="GO" id="GO:0090110">
    <property type="term" value="P:COPII-coated vesicle cargo loading"/>
    <property type="evidence" value="ECO:0007669"/>
    <property type="project" value="TreeGrafter"/>
</dbReference>
<dbReference type="SUPFAM" id="SSF82919">
    <property type="entry name" value="Zn-finger domain of Sec23/24"/>
    <property type="match status" value="1"/>
</dbReference>
<feature type="domain" description="Sec23/Sec24 trunk" evidence="17">
    <location>
        <begin position="120"/>
        <end position="386"/>
    </location>
</feature>
<gene>
    <name evidence="20" type="ORF">PSIN1315_LOCUS4500</name>
</gene>
<dbReference type="PANTHER" id="PTHR11141">
    <property type="entry name" value="PROTEIN TRANSPORT PROTEIN SEC23"/>
    <property type="match status" value="1"/>
</dbReference>
<evidence type="ECO:0000256" key="2">
    <source>
        <dbReference type="ARBA" id="ARBA00009210"/>
    </source>
</evidence>
<accession>A0A7S3BF20</accession>
<evidence type="ECO:0000256" key="12">
    <source>
        <dbReference type="ARBA" id="ARBA00023329"/>
    </source>
</evidence>
<dbReference type="InterPro" id="IPR036180">
    <property type="entry name" value="Gelsolin-like_dom_sf"/>
</dbReference>
<evidence type="ECO:0000256" key="6">
    <source>
        <dbReference type="ARBA" id="ARBA00022824"/>
    </source>
</evidence>
<dbReference type="Gene3D" id="3.40.20.10">
    <property type="entry name" value="Severin"/>
    <property type="match status" value="1"/>
</dbReference>
<dbReference type="Gene3D" id="2.60.40.1670">
    <property type="entry name" value="beta-sandwich domain of Sec23/24"/>
    <property type="match status" value="1"/>
</dbReference>
<dbReference type="InterPro" id="IPR036174">
    <property type="entry name" value="Znf_Sec23_Sec24_sf"/>
</dbReference>
<dbReference type="SUPFAM" id="SSF81995">
    <property type="entry name" value="beta-sandwich domain of Sec23/24"/>
    <property type="match status" value="1"/>
</dbReference>
<evidence type="ECO:0000256" key="11">
    <source>
        <dbReference type="ARBA" id="ARBA00023136"/>
    </source>
</evidence>